<evidence type="ECO:0000259" key="1">
    <source>
        <dbReference type="Pfam" id="PF01261"/>
    </source>
</evidence>
<organism evidence="2 3">
    <name type="scientific">Cohnella yongneupensis</name>
    <dbReference type="NCBI Taxonomy" id="425006"/>
    <lineage>
        <taxon>Bacteria</taxon>
        <taxon>Bacillati</taxon>
        <taxon>Bacillota</taxon>
        <taxon>Bacilli</taxon>
        <taxon>Bacillales</taxon>
        <taxon>Paenibacillaceae</taxon>
        <taxon>Cohnella</taxon>
    </lineage>
</organism>
<dbReference type="RefSeq" id="WP_378111579.1">
    <property type="nucleotide sequence ID" value="NZ_JBHSNC010000027.1"/>
</dbReference>
<dbReference type="Proteomes" id="UP001596108">
    <property type="component" value="Unassembled WGS sequence"/>
</dbReference>
<dbReference type="SUPFAM" id="SSF51658">
    <property type="entry name" value="Xylose isomerase-like"/>
    <property type="match status" value="1"/>
</dbReference>
<name>A0ABW0R1F3_9BACL</name>
<keyword evidence="3" id="KW-1185">Reference proteome</keyword>
<comment type="caution">
    <text evidence="2">The sequence shown here is derived from an EMBL/GenBank/DDBJ whole genome shotgun (WGS) entry which is preliminary data.</text>
</comment>
<dbReference type="PANTHER" id="PTHR12110">
    <property type="entry name" value="HYDROXYPYRUVATE ISOMERASE"/>
    <property type="match status" value="1"/>
</dbReference>
<dbReference type="InterPro" id="IPR013022">
    <property type="entry name" value="Xyl_isomerase-like_TIM-brl"/>
</dbReference>
<sequence>MKTGYSTGLYGWGERWKLDGKPLDWNDIFQECRTAGLGAVELTSDQDLVKQALAHDLKVSAIYWGLPLHERLDEELVKREALLLAERLHAGGGSHLLVNADPKCGWYVAAPKSDDDFKRQGDNLSRIAHWLSSSSVRVCMHNHAASPYNAIGDLRAAIEFADSSVGLCVDTGWAHVAGLNPLDWITRYDDRIFAVHLRNHRGDVPTEDLIEGDLDLAAFAHKLRDIGYDGWLTMELWHRLDNAPIRTMTEDTALSIEWLRSVLK</sequence>
<accession>A0ABW0R1F3</accession>
<dbReference type="GO" id="GO:0016853">
    <property type="term" value="F:isomerase activity"/>
    <property type="evidence" value="ECO:0007669"/>
    <property type="project" value="UniProtKB-KW"/>
</dbReference>
<feature type="domain" description="Xylose isomerase-like TIM barrel" evidence="1">
    <location>
        <begin position="30"/>
        <end position="261"/>
    </location>
</feature>
<gene>
    <name evidence="2" type="ORF">ACFPQ4_09495</name>
</gene>
<protein>
    <submittedName>
        <fullName evidence="2">Sugar phosphate isomerase/epimerase family protein</fullName>
    </submittedName>
</protein>
<reference evidence="3" key="1">
    <citation type="journal article" date="2019" name="Int. J. Syst. Evol. Microbiol.">
        <title>The Global Catalogue of Microorganisms (GCM) 10K type strain sequencing project: providing services to taxonomists for standard genome sequencing and annotation.</title>
        <authorList>
            <consortium name="The Broad Institute Genomics Platform"/>
            <consortium name="The Broad Institute Genome Sequencing Center for Infectious Disease"/>
            <person name="Wu L."/>
            <person name="Ma J."/>
        </authorList>
    </citation>
    <scope>NUCLEOTIDE SEQUENCE [LARGE SCALE GENOMIC DNA]</scope>
    <source>
        <strain evidence="3">CGMCC 1.18578</strain>
    </source>
</reference>
<dbReference type="Gene3D" id="3.20.20.150">
    <property type="entry name" value="Divalent-metal-dependent TIM barrel enzymes"/>
    <property type="match status" value="1"/>
</dbReference>
<keyword evidence="2" id="KW-0413">Isomerase</keyword>
<dbReference type="InterPro" id="IPR036237">
    <property type="entry name" value="Xyl_isomerase-like_sf"/>
</dbReference>
<dbReference type="PANTHER" id="PTHR12110:SF41">
    <property type="entry name" value="INOSOSE DEHYDRATASE"/>
    <property type="match status" value="1"/>
</dbReference>
<evidence type="ECO:0000313" key="3">
    <source>
        <dbReference type="Proteomes" id="UP001596108"/>
    </source>
</evidence>
<proteinExistence type="predicted"/>
<dbReference type="Pfam" id="PF01261">
    <property type="entry name" value="AP_endonuc_2"/>
    <property type="match status" value="1"/>
</dbReference>
<evidence type="ECO:0000313" key="2">
    <source>
        <dbReference type="EMBL" id="MFC5529682.1"/>
    </source>
</evidence>
<dbReference type="InterPro" id="IPR050312">
    <property type="entry name" value="IolE/XylAMocC-like"/>
</dbReference>
<dbReference type="EMBL" id="JBHSNC010000027">
    <property type="protein sequence ID" value="MFC5529682.1"/>
    <property type="molecule type" value="Genomic_DNA"/>
</dbReference>